<dbReference type="InterPro" id="IPR022496">
    <property type="entry name" value="T6A_TsaB"/>
</dbReference>
<dbReference type="EMBL" id="JACHIF010000010">
    <property type="protein sequence ID" value="MBB5039762.1"/>
    <property type="molecule type" value="Genomic_DNA"/>
</dbReference>
<reference evidence="2 3" key="1">
    <citation type="submission" date="2020-08" db="EMBL/GenBank/DDBJ databases">
        <title>Genomic Encyclopedia of Type Strains, Phase IV (KMG-IV): sequencing the most valuable type-strain genomes for metagenomic binning, comparative biology and taxonomic classification.</title>
        <authorList>
            <person name="Goeker M."/>
        </authorList>
    </citation>
    <scope>NUCLEOTIDE SEQUENCE [LARGE SCALE GENOMIC DNA]</scope>
    <source>
        <strain evidence="2 3">DSM 12251</strain>
    </source>
</reference>
<dbReference type="InterPro" id="IPR043129">
    <property type="entry name" value="ATPase_NBD"/>
</dbReference>
<evidence type="ECO:0000313" key="3">
    <source>
        <dbReference type="Proteomes" id="UP000534294"/>
    </source>
</evidence>
<dbReference type="Proteomes" id="UP000534294">
    <property type="component" value="Unassembled WGS sequence"/>
</dbReference>
<feature type="domain" description="Gcp-like" evidence="1">
    <location>
        <begin position="35"/>
        <end position="99"/>
    </location>
</feature>
<dbReference type="Pfam" id="PF00814">
    <property type="entry name" value="TsaD"/>
    <property type="match status" value="1"/>
</dbReference>
<dbReference type="Gene3D" id="3.30.420.40">
    <property type="match status" value="2"/>
</dbReference>
<keyword evidence="3" id="KW-1185">Reference proteome</keyword>
<evidence type="ECO:0000259" key="1">
    <source>
        <dbReference type="Pfam" id="PF00814"/>
    </source>
</evidence>
<dbReference type="RefSeq" id="WP_184211849.1">
    <property type="nucleotide sequence ID" value="NZ_JACHIF010000010.1"/>
</dbReference>
<gene>
    <name evidence="2" type="ORF">HNQ64_004040</name>
</gene>
<accession>A0A7W7YPG5</accession>
<protein>
    <submittedName>
        <fullName evidence="2">tRNA threonylcarbamoyl adenosine modification protein YeaZ</fullName>
    </submittedName>
</protein>
<dbReference type="InterPro" id="IPR000905">
    <property type="entry name" value="Gcp-like_dom"/>
</dbReference>
<proteinExistence type="predicted"/>
<dbReference type="NCBIfam" id="TIGR03725">
    <property type="entry name" value="T6A_YeaZ"/>
    <property type="match status" value="1"/>
</dbReference>
<name>A0A7W7YPG5_9BACT</name>
<dbReference type="AlphaFoldDB" id="A0A7W7YPG5"/>
<dbReference type="GO" id="GO:0002949">
    <property type="term" value="P:tRNA threonylcarbamoyladenosine modification"/>
    <property type="evidence" value="ECO:0007669"/>
    <property type="project" value="InterPro"/>
</dbReference>
<comment type="caution">
    <text evidence="2">The sequence shown here is derived from an EMBL/GenBank/DDBJ whole genome shotgun (WGS) entry which is preliminary data.</text>
</comment>
<evidence type="ECO:0000313" key="2">
    <source>
        <dbReference type="EMBL" id="MBB5039762.1"/>
    </source>
</evidence>
<sequence>MISPRTILALDLSSTRGVIAVLRGTEILFEAAFTAERSHNAQVFAPLGQALDAIGAESAIMVIGTGPGSYTGVRIAIAAAQGIALSRGWPVFGWPSITSGPLADYHVIGDARRGMFYLTSVKQSTLGPIEIVDAAAAQAAVEAGGDWFSFDAKPPLALPQVQLCPPDAGKLALIASTLPDEVIKTLAAQSLEPVYLQEAFITTAKKAGKKVPCVAQPI</sequence>
<dbReference type="SUPFAM" id="SSF53067">
    <property type="entry name" value="Actin-like ATPase domain"/>
    <property type="match status" value="1"/>
</dbReference>
<organism evidence="2 3">
    <name type="scientific">Prosthecobacter dejongeii</name>
    <dbReference type="NCBI Taxonomy" id="48465"/>
    <lineage>
        <taxon>Bacteria</taxon>
        <taxon>Pseudomonadati</taxon>
        <taxon>Verrucomicrobiota</taxon>
        <taxon>Verrucomicrobiia</taxon>
        <taxon>Verrucomicrobiales</taxon>
        <taxon>Verrucomicrobiaceae</taxon>
        <taxon>Prosthecobacter</taxon>
    </lineage>
</organism>